<dbReference type="InterPro" id="IPR048289">
    <property type="entry name" value="RRM2_NsCP33-like"/>
</dbReference>
<sequence length="334" mass="36721">MSSHLQTPPSTRSPTPTSSPRSHSPTHSDSSQDSSSRSTAPVARLFIKNLAWVTTDDSLRDAFSCFGTIEEATVVYDKDTGRPRGFGFVTFTTEEAATAAIEKMHQSELDGRSILVDRASRTGPQQPPVEKQVPGNLASGMPSEEPGLVDLYEDGTQPWQQHDYIRHPSRASAVFDDEYQIVLDGGLFLGIVEEAVGYPARLVAKPSEGTIWKLIANGGDQMHLQNKKTGLYLAYDPKVPDFPVWNAKVPQPFILKKLNGGITQILTARPIGSAPTMAIGRYPNEADPPYIGLSVPSEDKTQAWRLSSVAAAFDDDGDEQDRFWDDKLYLWLTQ</sequence>
<dbReference type="Proteomes" id="UP000807716">
    <property type="component" value="Unassembled WGS sequence"/>
</dbReference>
<accession>A0A9P6PT56</accession>
<keyword evidence="6" id="KW-1185">Reference proteome</keyword>
<dbReference type="Pfam" id="PF00076">
    <property type="entry name" value="RRM_1"/>
    <property type="match status" value="1"/>
</dbReference>
<dbReference type="SMART" id="SM00360">
    <property type="entry name" value="RRM"/>
    <property type="match status" value="1"/>
</dbReference>
<dbReference type="OrthoDB" id="439808at2759"/>
<evidence type="ECO:0000256" key="1">
    <source>
        <dbReference type="ARBA" id="ARBA00022884"/>
    </source>
</evidence>
<dbReference type="SUPFAM" id="SSF54928">
    <property type="entry name" value="RNA-binding domain, RBD"/>
    <property type="match status" value="1"/>
</dbReference>
<dbReference type="InterPro" id="IPR000504">
    <property type="entry name" value="RRM_dom"/>
</dbReference>
<feature type="region of interest" description="Disordered" evidence="3">
    <location>
        <begin position="1"/>
        <end position="38"/>
    </location>
</feature>
<evidence type="ECO:0000313" key="5">
    <source>
        <dbReference type="EMBL" id="KAG0253536.1"/>
    </source>
</evidence>
<keyword evidence="1 2" id="KW-0694">RNA-binding</keyword>
<dbReference type="Gene3D" id="3.30.70.330">
    <property type="match status" value="1"/>
</dbReference>
<dbReference type="EMBL" id="JAAAJB010000574">
    <property type="protein sequence ID" value="KAG0253536.1"/>
    <property type="molecule type" value="Genomic_DNA"/>
</dbReference>
<feature type="domain" description="RRM" evidence="4">
    <location>
        <begin position="43"/>
        <end position="121"/>
    </location>
</feature>
<dbReference type="InterPro" id="IPR052462">
    <property type="entry name" value="SLIRP/GR-RBP-like"/>
</dbReference>
<evidence type="ECO:0000313" key="6">
    <source>
        <dbReference type="Proteomes" id="UP000807716"/>
    </source>
</evidence>
<evidence type="ECO:0000256" key="2">
    <source>
        <dbReference type="PROSITE-ProRule" id="PRU00176"/>
    </source>
</evidence>
<proteinExistence type="predicted"/>
<comment type="caution">
    <text evidence="5">The sequence shown here is derived from an EMBL/GenBank/DDBJ whole genome shotgun (WGS) entry which is preliminary data.</text>
</comment>
<gene>
    <name evidence="5" type="ORF">DFQ27_007347</name>
</gene>
<dbReference type="InterPro" id="IPR035979">
    <property type="entry name" value="RBD_domain_sf"/>
</dbReference>
<name>A0A9P6PT56_9FUNG</name>
<dbReference type="CDD" id="cd21608">
    <property type="entry name" value="RRM2_NsCP33_like"/>
    <property type="match status" value="1"/>
</dbReference>
<protein>
    <recommendedName>
        <fullName evidence="4">RRM domain-containing protein</fullName>
    </recommendedName>
</protein>
<dbReference type="AlphaFoldDB" id="A0A9P6PT56"/>
<organism evidence="5 6">
    <name type="scientific">Actinomortierella ambigua</name>
    <dbReference type="NCBI Taxonomy" id="1343610"/>
    <lineage>
        <taxon>Eukaryota</taxon>
        <taxon>Fungi</taxon>
        <taxon>Fungi incertae sedis</taxon>
        <taxon>Mucoromycota</taxon>
        <taxon>Mortierellomycotina</taxon>
        <taxon>Mortierellomycetes</taxon>
        <taxon>Mortierellales</taxon>
        <taxon>Mortierellaceae</taxon>
        <taxon>Actinomortierella</taxon>
    </lineage>
</organism>
<dbReference type="GO" id="GO:0003723">
    <property type="term" value="F:RNA binding"/>
    <property type="evidence" value="ECO:0007669"/>
    <property type="project" value="UniProtKB-UniRule"/>
</dbReference>
<dbReference type="PANTHER" id="PTHR48027">
    <property type="entry name" value="HETEROGENEOUS NUCLEAR RIBONUCLEOPROTEIN 87F-RELATED"/>
    <property type="match status" value="1"/>
</dbReference>
<reference evidence="5" key="1">
    <citation type="journal article" date="2020" name="Fungal Divers.">
        <title>Resolving the Mortierellaceae phylogeny through synthesis of multi-gene phylogenetics and phylogenomics.</title>
        <authorList>
            <person name="Vandepol N."/>
            <person name="Liber J."/>
            <person name="Desiro A."/>
            <person name="Na H."/>
            <person name="Kennedy M."/>
            <person name="Barry K."/>
            <person name="Grigoriev I.V."/>
            <person name="Miller A.N."/>
            <person name="O'Donnell K."/>
            <person name="Stajich J.E."/>
            <person name="Bonito G."/>
        </authorList>
    </citation>
    <scope>NUCLEOTIDE SEQUENCE</scope>
    <source>
        <strain evidence="5">BC1065</strain>
    </source>
</reference>
<dbReference type="InterPro" id="IPR012677">
    <property type="entry name" value="Nucleotide-bd_a/b_plait_sf"/>
</dbReference>
<evidence type="ECO:0000256" key="3">
    <source>
        <dbReference type="SAM" id="MobiDB-lite"/>
    </source>
</evidence>
<dbReference type="PROSITE" id="PS50102">
    <property type="entry name" value="RRM"/>
    <property type="match status" value="1"/>
</dbReference>
<feature type="region of interest" description="Disordered" evidence="3">
    <location>
        <begin position="119"/>
        <end position="146"/>
    </location>
</feature>
<evidence type="ECO:0000259" key="4">
    <source>
        <dbReference type="PROSITE" id="PS50102"/>
    </source>
</evidence>